<dbReference type="AlphaFoldDB" id="A0A0F9YFE3"/>
<dbReference type="CDD" id="cd16018">
    <property type="entry name" value="Enpp"/>
    <property type="match status" value="1"/>
</dbReference>
<dbReference type="Pfam" id="PF01663">
    <property type="entry name" value="Phosphodiest"/>
    <property type="match status" value="1"/>
</dbReference>
<name>A0A0F9YFE3_9ZZZZ</name>
<dbReference type="PANTHER" id="PTHR10151">
    <property type="entry name" value="ECTONUCLEOTIDE PYROPHOSPHATASE/PHOSPHODIESTERASE"/>
    <property type="match status" value="1"/>
</dbReference>
<dbReference type="EMBL" id="LAZR01000004">
    <property type="protein sequence ID" value="KKO10867.1"/>
    <property type="molecule type" value="Genomic_DNA"/>
</dbReference>
<protein>
    <recommendedName>
        <fullName evidence="2">Alkaline phosphatase family protein</fullName>
    </recommendedName>
</protein>
<dbReference type="Gene3D" id="3.30.1360.180">
    <property type="match status" value="1"/>
</dbReference>
<dbReference type="PANTHER" id="PTHR10151:SF120">
    <property type="entry name" value="BIS(5'-ADENOSYL)-TRIPHOSPHATASE"/>
    <property type="match status" value="1"/>
</dbReference>
<dbReference type="InterPro" id="IPR017850">
    <property type="entry name" value="Alkaline_phosphatase_core_sf"/>
</dbReference>
<accession>A0A0F9YFE3</accession>
<reference evidence="1" key="1">
    <citation type="journal article" date="2015" name="Nature">
        <title>Complex archaea that bridge the gap between prokaryotes and eukaryotes.</title>
        <authorList>
            <person name="Spang A."/>
            <person name="Saw J.H."/>
            <person name="Jorgensen S.L."/>
            <person name="Zaremba-Niedzwiedzka K."/>
            <person name="Martijn J."/>
            <person name="Lind A.E."/>
            <person name="van Eijk R."/>
            <person name="Schleper C."/>
            <person name="Guy L."/>
            <person name="Ettema T.J."/>
        </authorList>
    </citation>
    <scope>NUCLEOTIDE SEQUENCE</scope>
</reference>
<comment type="caution">
    <text evidence="1">The sequence shown here is derived from an EMBL/GenBank/DDBJ whole genome shotgun (WGS) entry which is preliminary data.</text>
</comment>
<sequence length="422" mass="46528">MYNVWHTRMKIRVLAIVLALSAGISGLSPQASAADQPDNQPITLLIGLDGLRWDIIDRHPAPTLQRLADQGVRAQGLIPVLPSKTFPNFYAIATGLYPENNGVMDNTTYAPEINTTFRMSDQNDARWFQGEPIWVTAEQQGVRAATMFWVGSAAPVAGTRPSYWRQFDGSVSNAARVQQVFDWLDLPEPERPGFISLYFEAIDSASHGAGVDSAEERQAVADVDAELAHLLQGLESRGLLTQMNIVIVGDHGMTDLSADRIIYLDDYVDFSSLHSPQLSGERQGNAVFAAFHGEDVSVENVYQALALAHPKMQVYRKSQFPDWFRLSHPDRGPDLLIVPDNGWLLSKRGIEFRGPRATHGFSPQHRDMHAALIASGPAFRQGVTVEPLHVVDIYGILSRTLGIVPADNDGSARRIGTLFRPD</sequence>
<dbReference type="Gene3D" id="3.40.720.10">
    <property type="entry name" value="Alkaline Phosphatase, subunit A"/>
    <property type="match status" value="1"/>
</dbReference>
<dbReference type="GO" id="GO:0016787">
    <property type="term" value="F:hydrolase activity"/>
    <property type="evidence" value="ECO:0007669"/>
    <property type="project" value="UniProtKB-ARBA"/>
</dbReference>
<proteinExistence type="predicted"/>
<dbReference type="SUPFAM" id="SSF53649">
    <property type="entry name" value="Alkaline phosphatase-like"/>
    <property type="match status" value="1"/>
</dbReference>
<organism evidence="1">
    <name type="scientific">marine sediment metagenome</name>
    <dbReference type="NCBI Taxonomy" id="412755"/>
    <lineage>
        <taxon>unclassified sequences</taxon>
        <taxon>metagenomes</taxon>
        <taxon>ecological metagenomes</taxon>
    </lineage>
</organism>
<evidence type="ECO:0008006" key="2">
    <source>
        <dbReference type="Google" id="ProtNLM"/>
    </source>
</evidence>
<dbReference type="InterPro" id="IPR002591">
    <property type="entry name" value="Phosphodiest/P_Trfase"/>
</dbReference>
<evidence type="ECO:0000313" key="1">
    <source>
        <dbReference type="EMBL" id="KKO10867.1"/>
    </source>
</evidence>
<gene>
    <name evidence="1" type="ORF">LCGC14_0023500</name>
</gene>